<feature type="transmembrane region" description="Helical" evidence="6">
    <location>
        <begin position="242"/>
        <end position="262"/>
    </location>
</feature>
<sequence>MTERTSRKIGLRFGSPLTYPNFRYVWAGQFISQIGSAAHSISTVFFIKNSTHSGTLLGEVIFISGIGALLCLPFAGVLADKVNRKTIVILCDLLSALVAFALALAFSSRKGGDWLILFVVIANLLMSIVGSFFRPAFGGMFPDLVPRQVRAPANAMYKSGFRLGEAIGNVFGGAVYRSFGPASLFFINAGSFLVSAILVGKARPSKLFVPSDSIVDKENVSFFSDFRRGWVEVLGIPGARNFFGMGLIINFFATPIFVLMPFHVSNALLGDEVSYGIIMALFAAGVLAGYVLVAKIPFFGLLKKTTLIRLVLLMCFMFLLLAQASDFKWACVYLFSAGVANGIWSILFETALQSTVPRRSLGRVYAWYGLVCGGLIPIAGLLGGMLFDFLKNDTRWLFTFCAVIMTGYSLSLLKSKGINLFFAHLGEMDGR</sequence>
<keyword evidence="3 6" id="KW-0812">Transmembrane</keyword>
<evidence type="ECO:0000256" key="6">
    <source>
        <dbReference type="SAM" id="Phobius"/>
    </source>
</evidence>
<feature type="transmembrane region" description="Helical" evidence="6">
    <location>
        <begin position="306"/>
        <end position="324"/>
    </location>
</feature>
<comment type="subcellular location">
    <subcellularLocation>
        <location evidence="1">Cell membrane</location>
        <topology evidence="1">Multi-pass membrane protein</topology>
    </subcellularLocation>
</comment>
<feature type="domain" description="Major facilitator superfamily (MFS) profile" evidence="7">
    <location>
        <begin position="1"/>
        <end position="207"/>
    </location>
</feature>
<evidence type="ECO:0000256" key="4">
    <source>
        <dbReference type="ARBA" id="ARBA00022989"/>
    </source>
</evidence>
<feature type="transmembrane region" description="Helical" evidence="6">
    <location>
        <begin position="87"/>
        <end position="107"/>
    </location>
</feature>
<keyword evidence="5 6" id="KW-0472">Membrane</keyword>
<dbReference type="OrthoDB" id="7283966at2"/>
<keyword evidence="2" id="KW-1003">Cell membrane</keyword>
<name>A0A261SGV4_9BORD</name>
<proteinExistence type="predicted"/>
<dbReference type="InterPro" id="IPR036259">
    <property type="entry name" value="MFS_trans_sf"/>
</dbReference>
<feature type="transmembrane region" description="Helical" evidence="6">
    <location>
        <begin position="179"/>
        <end position="199"/>
    </location>
</feature>
<dbReference type="InterPro" id="IPR011701">
    <property type="entry name" value="MFS"/>
</dbReference>
<dbReference type="CDD" id="cd06173">
    <property type="entry name" value="MFS_MefA_like"/>
    <property type="match status" value="1"/>
</dbReference>
<dbReference type="Gene3D" id="1.20.1250.20">
    <property type="entry name" value="MFS general substrate transporter like domains"/>
    <property type="match status" value="1"/>
</dbReference>
<dbReference type="GO" id="GO:0022857">
    <property type="term" value="F:transmembrane transporter activity"/>
    <property type="evidence" value="ECO:0007669"/>
    <property type="project" value="InterPro"/>
</dbReference>
<feature type="transmembrane region" description="Helical" evidence="6">
    <location>
        <begin position="330"/>
        <end position="352"/>
    </location>
</feature>
<evidence type="ECO:0000313" key="8">
    <source>
        <dbReference type="EMBL" id="OZI36271.1"/>
    </source>
</evidence>
<feature type="transmembrane region" description="Helical" evidence="6">
    <location>
        <begin position="114"/>
        <end position="133"/>
    </location>
</feature>
<feature type="transmembrane region" description="Helical" evidence="6">
    <location>
        <begin position="364"/>
        <end position="390"/>
    </location>
</feature>
<dbReference type="PANTHER" id="PTHR23513:SF6">
    <property type="entry name" value="MAJOR FACILITATOR SUPERFAMILY ASSOCIATED DOMAIN-CONTAINING PROTEIN"/>
    <property type="match status" value="1"/>
</dbReference>
<evidence type="ECO:0000313" key="9">
    <source>
        <dbReference type="Proteomes" id="UP000217005"/>
    </source>
</evidence>
<dbReference type="EMBL" id="NEVL01000003">
    <property type="protein sequence ID" value="OZI36271.1"/>
    <property type="molecule type" value="Genomic_DNA"/>
</dbReference>
<dbReference type="Proteomes" id="UP000217005">
    <property type="component" value="Unassembled WGS sequence"/>
</dbReference>
<dbReference type="SUPFAM" id="SSF103473">
    <property type="entry name" value="MFS general substrate transporter"/>
    <property type="match status" value="1"/>
</dbReference>
<evidence type="ECO:0000256" key="3">
    <source>
        <dbReference type="ARBA" id="ARBA00022692"/>
    </source>
</evidence>
<evidence type="ECO:0000256" key="5">
    <source>
        <dbReference type="ARBA" id="ARBA00023136"/>
    </source>
</evidence>
<feature type="transmembrane region" description="Helical" evidence="6">
    <location>
        <begin position="274"/>
        <end position="294"/>
    </location>
</feature>
<feature type="transmembrane region" description="Helical" evidence="6">
    <location>
        <begin position="396"/>
        <end position="413"/>
    </location>
</feature>
<protein>
    <recommendedName>
        <fullName evidence="7">Major facilitator superfamily (MFS) profile domain-containing protein</fullName>
    </recommendedName>
</protein>
<dbReference type="Pfam" id="PF07690">
    <property type="entry name" value="MFS_1"/>
    <property type="match status" value="1"/>
</dbReference>
<accession>A0A261SGV4</accession>
<dbReference type="GO" id="GO:0005886">
    <property type="term" value="C:plasma membrane"/>
    <property type="evidence" value="ECO:0007669"/>
    <property type="project" value="UniProtKB-SubCell"/>
</dbReference>
<dbReference type="AlphaFoldDB" id="A0A261SGV4"/>
<evidence type="ECO:0000256" key="1">
    <source>
        <dbReference type="ARBA" id="ARBA00004651"/>
    </source>
</evidence>
<organism evidence="8 9">
    <name type="scientific">Bordetella genomosp. 1</name>
    <dbReference type="NCBI Taxonomy" id="1395607"/>
    <lineage>
        <taxon>Bacteria</taxon>
        <taxon>Pseudomonadati</taxon>
        <taxon>Pseudomonadota</taxon>
        <taxon>Betaproteobacteria</taxon>
        <taxon>Burkholderiales</taxon>
        <taxon>Alcaligenaceae</taxon>
        <taxon>Bordetella</taxon>
    </lineage>
</organism>
<evidence type="ECO:0000256" key="2">
    <source>
        <dbReference type="ARBA" id="ARBA00022475"/>
    </source>
</evidence>
<dbReference type="PANTHER" id="PTHR23513">
    <property type="entry name" value="INTEGRAL MEMBRANE EFFLUX PROTEIN-RELATED"/>
    <property type="match status" value="1"/>
</dbReference>
<keyword evidence="4 6" id="KW-1133">Transmembrane helix</keyword>
<gene>
    <name evidence="8" type="ORF">CEG14_14760</name>
</gene>
<dbReference type="RefSeq" id="WP_094827078.1">
    <property type="nucleotide sequence ID" value="NZ_NEVL01000003.1"/>
</dbReference>
<feature type="transmembrane region" description="Helical" evidence="6">
    <location>
        <begin position="54"/>
        <end position="75"/>
    </location>
</feature>
<comment type="caution">
    <text evidence="8">The sequence shown here is derived from an EMBL/GenBank/DDBJ whole genome shotgun (WGS) entry which is preliminary data.</text>
</comment>
<dbReference type="InterPro" id="IPR020846">
    <property type="entry name" value="MFS_dom"/>
</dbReference>
<evidence type="ECO:0000259" key="7">
    <source>
        <dbReference type="PROSITE" id="PS50850"/>
    </source>
</evidence>
<dbReference type="PROSITE" id="PS50850">
    <property type="entry name" value="MFS"/>
    <property type="match status" value="1"/>
</dbReference>
<reference evidence="8 9" key="1">
    <citation type="submission" date="2017-05" db="EMBL/GenBank/DDBJ databases">
        <title>Complete and WGS of Bordetella genogroups.</title>
        <authorList>
            <person name="Spilker T."/>
            <person name="LiPuma J."/>
        </authorList>
    </citation>
    <scope>NUCLEOTIDE SEQUENCE [LARGE SCALE GENOMIC DNA]</scope>
    <source>
        <strain evidence="8 9">AU17610</strain>
    </source>
</reference>